<evidence type="ECO:0000313" key="4">
    <source>
        <dbReference type="Proteomes" id="UP000465302"/>
    </source>
</evidence>
<reference evidence="1 4" key="2">
    <citation type="journal article" date="2019" name="Emerg. Microbes Infect.">
        <title>Comprehensive subspecies identification of 175 nontuberculous mycobacteria species based on 7547 genomic profiles.</title>
        <authorList>
            <person name="Matsumoto Y."/>
            <person name="Kinjo T."/>
            <person name="Motooka D."/>
            <person name="Nabeya D."/>
            <person name="Jung N."/>
            <person name="Uechi K."/>
            <person name="Horii T."/>
            <person name="Iida T."/>
            <person name="Fujita J."/>
            <person name="Nakamura S."/>
        </authorList>
    </citation>
    <scope>NUCLEOTIDE SEQUENCE [LARGE SCALE GENOMIC DNA]</scope>
    <source>
        <strain evidence="1 4">JCM 6377</strain>
    </source>
</reference>
<proteinExistence type="predicted"/>
<dbReference type="InterPro" id="IPR025358">
    <property type="entry name" value="DUF4262"/>
</dbReference>
<dbReference type="Pfam" id="PF14081">
    <property type="entry name" value="DUF4262"/>
    <property type="match status" value="1"/>
</dbReference>
<organism evidence="2 3">
    <name type="scientific">Mycolicibacterium agri</name>
    <name type="common">Mycobacterium agri</name>
    <dbReference type="NCBI Taxonomy" id="36811"/>
    <lineage>
        <taxon>Bacteria</taxon>
        <taxon>Bacillati</taxon>
        <taxon>Actinomycetota</taxon>
        <taxon>Actinomycetes</taxon>
        <taxon>Mycobacteriales</taxon>
        <taxon>Mycobacteriaceae</taxon>
        <taxon>Mycolicibacterium</taxon>
    </lineage>
</organism>
<evidence type="ECO:0000313" key="1">
    <source>
        <dbReference type="EMBL" id="GFG53713.1"/>
    </source>
</evidence>
<comment type="caution">
    <text evidence="2">The sequence shown here is derived from an EMBL/GenBank/DDBJ whole genome shotgun (WGS) entry which is preliminary data.</text>
</comment>
<keyword evidence="3" id="KW-1185">Reference proteome</keyword>
<evidence type="ECO:0000313" key="3">
    <source>
        <dbReference type="Proteomes" id="UP000220914"/>
    </source>
</evidence>
<name>A0A2A7MR43_MYCAG</name>
<protein>
    <recommendedName>
        <fullName evidence="5">DUF4262 domain-containing protein</fullName>
    </recommendedName>
</protein>
<dbReference type="Proteomes" id="UP000220914">
    <property type="component" value="Unassembled WGS sequence"/>
</dbReference>
<dbReference type="AlphaFoldDB" id="A0A2A7MR43"/>
<evidence type="ECO:0008006" key="5">
    <source>
        <dbReference type="Google" id="ProtNLM"/>
    </source>
</evidence>
<reference evidence="1" key="3">
    <citation type="submission" date="2020-02" db="EMBL/GenBank/DDBJ databases">
        <authorList>
            <person name="Matsumoto Y."/>
            <person name="Motooka D."/>
            <person name="Nakamura S."/>
        </authorList>
    </citation>
    <scope>NUCLEOTIDE SEQUENCE</scope>
    <source>
        <strain evidence="1">JCM 6377</strain>
    </source>
</reference>
<accession>A0A2A7MR43</accession>
<dbReference type="RefSeq" id="WP_097943325.1">
    <property type="nucleotide sequence ID" value="NZ_BLKS01000001.1"/>
</dbReference>
<dbReference type="OrthoDB" id="511192at2"/>
<reference evidence="2 3" key="1">
    <citation type="submission" date="2017-10" db="EMBL/GenBank/DDBJ databases">
        <title>The new phylogeny of genus Mycobacterium.</title>
        <authorList>
            <person name="Tortoli E."/>
            <person name="Trovato A."/>
            <person name="Cirillo D.M."/>
        </authorList>
    </citation>
    <scope>NUCLEOTIDE SEQUENCE [LARGE SCALE GENOMIC DNA]</scope>
    <source>
        <strain evidence="2 3">CCUG37673</strain>
    </source>
</reference>
<dbReference type="EMBL" id="BLKS01000001">
    <property type="protein sequence ID" value="GFG53713.1"/>
    <property type="molecule type" value="Genomic_DNA"/>
</dbReference>
<dbReference type="EMBL" id="PDCP01000075">
    <property type="protein sequence ID" value="PEG34154.1"/>
    <property type="molecule type" value="Genomic_DNA"/>
</dbReference>
<evidence type="ECO:0000313" key="2">
    <source>
        <dbReference type="EMBL" id="PEG34154.1"/>
    </source>
</evidence>
<dbReference type="Proteomes" id="UP000465302">
    <property type="component" value="Unassembled WGS sequence"/>
</dbReference>
<gene>
    <name evidence="2" type="ORF">CQY20_27020</name>
    <name evidence="1" type="ORF">MAGR_51540</name>
</gene>
<sequence>MCWQCDHPQATPADYLRELRRTITKHRWVVQYVEDERRPFAYTIGLHKRGFAEYLVTGVSPEFASKLLNSVADYTICEVQPKPGDTMTIAGEVDLEFVEVAQPDAHLCHAVNLYGPSVRALQLVWRDDDGHTPWCSDFDGGRGSQPVLGRRGPRCA</sequence>